<sequence>MIEIPSIDLNNKALLVVSNTTYTMQNVESASYRFTGFASFNFLEKDTEIKIEIECLPNSDLTANDIYHLLKNQLLSESLRQKIADQTETERNLILAYAFSNTALVK</sequence>
<proteinExistence type="predicted"/>
<evidence type="ECO:0000313" key="1">
    <source>
        <dbReference type="EMBL" id="GGP37215.1"/>
    </source>
</evidence>
<organism evidence="1 2">
    <name type="scientific">Shewanella saliphila</name>
    <dbReference type="NCBI Taxonomy" id="2282698"/>
    <lineage>
        <taxon>Bacteria</taxon>
        <taxon>Pseudomonadati</taxon>
        <taxon>Pseudomonadota</taxon>
        <taxon>Gammaproteobacteria</taxon>
        <taxon>Alteromonadales</taxon>
        <taxon>Shewanellaceae</taxon>
        <taxon>Shewanella</taxon>
    </lineage>
</organism>
<gene>
    <name evidence="1" type="ORF">GCM10009409_00040</name>
</gene>
<dbReference type="Proteomes" id="UP000654367">
    <property type="component" value="Unassembled WGS sequence"/>
</dbReference>
<evidence type="ECO:0000313" key="2">
    <source>
        <dbReference type="Proteomes" id="UP000654367"/>
    </source>
</evidence>
<keyword evidence="2" id="KW-1185">Reference proteome</keyword>
<dbReference type="RefSeq" id="WP_188916296.1">
    <property type="nucleotide sequence ID" value="NZ_BMQV01000001.1"/>
</dbReference>
<accession>A0ABQ2Q0T3</accession>
<protein>
    <recommendedName>
        <fullName evidence="3">His-Xaa-Ser system protein HxsD</fullName>
    </recommendedName>
</protein>
<evidence type="ECO:0008006" key="3">
    <source>
        <dbReference type="Google" id="ProtNLM"/>
    </source>
</evidence>
<reference evidence="2" key="1">
    <citation type="journal article" date="2019" name="Int. J. Syst. Evol. Microbiol.">
        <title>The Global Catalogue of Microorganisms (GCM) 10K type strain sequencing project: providing services to taxonomists for standard genome sequencing and annotation.</title>
        <authorList>
            <consortium name="The Broad Institute Genomics Platform"/>
            <consortium name="The Broad Institute Genome Sequencing Center for Infectious Disease"/>
            <person name="Wu L."/>
            <person name="Ma J."/>
        </authorList>
    </citation>
    <scope>NUCLEOTIDE SEQUENCE [LARGE SCALE GENOMIC DNA]</scope>
    <source>
        <strain evidence="2">JCM 32304</strain>
    </source>
</reference>
<dbReference type="EMBL" id="BMQV01000001">
    <property type="protein sequence ID" value="GGP37215.1"/>
    <property type="molecule type" value="Genomic_DNA"/>
</dbReference>
<name>A0ABQ2Q0T3_9GAMM</name>
<comment type="caution">
    <text evidence="1">The sequence shown here is derived from an EMBL/GenBank/DDBJ whole genome shotgun (WGS) entry which is preliminary data.</text>
</comment>